<dbReference type="GO" id="GO:0046983">
    <property type="term" value="F:protein dimerization activity"/>
    <property type="evidence" value="ECO:0007669"/>
    <property type="project" value="InterPro"/>
</dbReference>
<feature type="domain" description="Histidine kinase/HSP90-like ATPase" evidence="10">
    <location>
        <begin position="336"/>
        <end position="460"/>
    </location>
</feature>
<evidence type="ECO:0000256" key="2">
    <source>
        <dbReference type="ARBA" id="ARBA00012438"/>
    </source>
</evidence>
<proteinExistence type="predicted"/>
<keyword evidence="4" id="KW-0808">Transferase</keyword>
<evidence type="ECO:0000256" key="4">
    <source>
        <dbReference type="ARBA" id="ARBA00022679"/>
    </source>
</evidence>
<keyword evidence="3" id="KW-0597">Phosphoprotein</keyword>
<accession>A0A318A7H5</accession>
<feature type="transmembrane region" description="Helical" evidence="9">
    <location>
        <begin position="103"/>
        <end position="129"/>
    </location>
</feature>
<dbReference type="InterPro" id="IPR011712">
    <property type="entry name" value="Sig_transdc_His_kin_sub3_dim/P"/>
</dbReference>
<dbReference type="GO" id="GO:0016020">
    <property type="term" value="C:membrane"/>
    <property type="evidence" value="ECO:0007669"/>
    <property type="project" value="InterPro"/>
</dbReference>
<feature type="transmembrane region" description="Helical" evidence="9">
    <location>
        <begin position="47"/>
        <end position="68"/>
    </location>
</feature>
<evidence type="ECO:0000313" key="11">
    <source>
        <dbReference type="EMBL" id="PXA73250.1"/>
    </source>
</evidence>
<evidence type="ECO:0000256" key="5">
    <source>
        <dbReference type="ARBA" id="ARBA00022741"/>
    </source>
</evidence>
<keyword evidence="5" id="KW-0547">Nucleotide-binding</keyword>
<gene>
    <name evidence="11" type="ORF">CTB96_00360</name>
</gene>
<feature type="transmembrane region" description="Helical" evidence="9">
    <location>
        <begin position="167"/>
        <end position="186"/>
    </location>
</feature>
<keyword evidence="7" id="KW-0067">ATP-binding</keyword>
<evidence type="ECO:0000256" key="1">
    <source>
        <dbReference type="ARBA" id="ARBA00000085"/>
    </source>
</evidence>
<comment type="catalytic activity">
    <reaction evidence="1">
        <text>ATP + protein L-histidine = ADP + protein N-phospho-L-histidine.</text>
        <dbReference type="EC" id="2.7.13.3"/>
    </reaction>
</comment>
<comment type="caution">
    <text evidence="11">The sequence shown here is derived from an EMBL/GenBank/DDBJ whole genome shotgun (WGS) entry which is preliminary data.</text>
</comment>
<evidence type="ECO:0000256" key="3">
    <source>
        <dbReference type="ARBA" id="ARBA00022553"/>
    </source>
</evidence>
<feature type="transmembrane region" description="Helical" evidence="9">
    <location>
        <begin position="135"/>
        <end position="155"/>
    </location>
</feature>
<evidence type="ECO:0000256" key="6">
    <source>
        <dbReference type="ARBA" id="ARBA00022777"/>
    </source>
</evidence>
<organism evidence="11 12">
    <name type="scientific">Cryobacterium arcticum</name>
    <dbReference type="NCBI Taxonomy" id="670052"/>
    <lineage>
        <taxon>Bacteria</taxon>
        <taxon>Bacillati</taxon>
        <taxon>Actinomycetota</taxon>
        <taxon>Actinomycetes</taxon>
        <taxon>Micrococcales</taxon>
        <taxon>Microbacteriaceae</taxon>
        <taxon>Cryobacterium</taxon>
    </lineage>
</organism>
<dbReference type="SMART" id="SM00387">
    <property type="entry name" value="HATPase_c"/>
    <property type="match status" value="1"/>
</dbReference>
<evidence type="ECO:0000256" key="7">
    <source>
        <dbReference type="ARBA" id="ARBA00022840"/>
    </source>
</evidence>
<dbReference type="Gene3D" id="1.20.5.1930">
    <property type="match status" value="1"/>
</dbReference>
<dbReference type="EC" id="2.7.13.3" evidence="2"/>
<dbReference type="InterPro" id="IPR036890">
    <property type="entry name" value="HATPase_C_sf"/>
</dbReference>
<keyword evidence="12" id="KW-1185">Reference proteome</keyword>
<sequence length="476" mass="49902">MRRPSLPQVPAAAWDAWRMNARRWWDLIVAGSLTVLAAIALEGSDTHIVSATGAVLSLAAVGVAYIIWGRRMLRPRPVPGDRGSSGFDHVTYPGSARMLRITLIVGCGVATAFDPSMATLQTLAFPLIWALADSFRHAILLSAALTVVTGLGLWVNGGRTPDAAAQAVAIETISFVFALAMGTWITRIATAGAEQRRLVEKLTLAQDELALLHRDAGSASERERLAREIHDTIAQSLTSLVMLAQRTRRELDALPVDTSVAADSVDLIEATGRDALAEARALVASMAPPRVGDGDLAHTLTRLAERFERETRIQVHLDLDGLGNAGTSAAPVLDRALEVVLLRCVQEGLANVRKHSRAGTARIGIERTGRDIVLTVADNGRGLGDYTPTTEQGFGLAGMRDRLALVGGSLEVATDATPPRTGSIAVGETPSGTGPIADVAAEATADGHGTTLRVTLPVSAPAVATAPAVPTGAAAR</sequence>
<dbReference type="Proteomes" id="UP000246722">
    <property type="component" value="Unassembled WGS sequence"/>
</dbReference>
<dbReference type="Pfam" id="PF02518">
    <property type="entry name" value="HATPase_c"/>
    <property type="match status" value="1"/>
</dbReference>
<evidence type="ECO:0000313" key="12">
    <source>
        <dbReference type="Proteomes" id="UP000246722"/>
    </source>
</evidence>
<evidence type="ECO:0000256" key="8">
    <source>
        <dbReference type="ARBA" id="ARBA00023012"/>
    </source>
</evidence>
<dbReference type="Gene3D" id="3.30.565.10">
    <property type="entry name" value="Histidine kinase-like ATPase, C-terminal domain"/>
    <property type="match status" value="1"/>
</dbReference>
<dbReference type="OrthoDB" id="144293at2"/>
<evidence type="ECO:0000256" key="9">
    <source>
        <dbReference type="SAM" id="Phobius"/>
    </source>
</evidence>
<keyword evidence="6" id="KW-0418">Kinase</keyword>
<dbReference type="SUPFAM" id="SSF55874">
    <property type="entry name" value="ATPase domain of HSP90 chaperone/DNA topoisomerase II/histidine kinase"/>
    <property type="match status" value="1"/>
</dbReference>
<dbReference type="PANTHER" id="PTHR24421:SF10">
    <property type="entry name" value="NITRATE_NITRITE SENSOR PROTEIN NARQ"/>
    <property type="match status" value="1"/>
</dbReference>
<dbReference type="EMBL" id="QHLY01000003">
    <property type="protein sequence ID" value="PXA73250.1"/>
    <property type="molecule type" value="Genomic_DNA"/>
</dbReference>
<dbReference type="PANTHER" id="PTHR24421">
    <property type="entry name" value="NITRATE/NITRITE SENSOR PROTEIN NARX-RELATED"/>
    <property type="match status" value="1"/>
</dbReference>
<dbReference type="InterPro" id="IPR050482">
    <property type="entry name" value="Sensor_HK_TwoCompSys"/>
</dbReference>
<keyword evidence="9" id="KW-0812">Transmembrane</keyword>
<name>A0A318A7H5_9MICO</name>
<dbReference type="GO" id="GO:0000155">
    <property type="term" value="F:phosphorelay sensor kinase activity"/>
    <property type="evidence" value="ECO:0007669"/>
    <property type="project" value="InterPro"/>
</dbReference>
<evidence type="ECO:0000259" key="10">
    <source>
        <dbReference type="SMART" id="SM00387"/>
    </source>
</evidence>
<protein>
    <recommendedName>
        <fullName evidence="2">histidine kinase</fullName>
        <ecNumber evidence="2">2.7.13.3</ecNumber>
    </recommendedName>
</protein>
<keyword evidence="9" id="KW-1133">Transmembrane helix</keyword>
<dbReference type="CDD" id="cd16917">
    <property type="entry name" value="HATPase_UhpB-NarQ-NarX-like"/>
    <property type="match status" value="1"/>
</dbReference>
<keyword evidence="9" id="KW-0472">Membrane</keyword>
<reference evidence="11 12" key="1">
    <citation type="submission" date="2018-05" db="EMBL/GenBank/DDBJ databases">
        <title>Genetic diversity of glacier-inhabiting Cryobacterium bacteria in China and description of Cryobacterium mengkeensis sp. nov. and Arthrobacter glacialis sp. nov.</title>
        <authorList>
            <person name="Liu Q."/>
            <person name="Xin Y.-H."/>
        </authorList>
    </citation>
    <scope>NUCLEOTIDE SEQUENCE [LARGE SCALE GENOMIC DNA]</scope>
    <source>
        <strain evidence="11 12">SK-1</strain>
    </source>
</reference>
<dbReference type="GO" id="GO:0005524">
    <property type="term" value="F:ATP binding"/>
    <property type="evidence" value="ECO:0007669"/>
    <property type="project" value="UniProtKB-KW"/>
</dbReference>
<keyword evidence="8" id="KW-0902">Two-component regulatory system</keyword>
<dbReference type="Pfam" id="PF07730">
    <property type="entry name" value="HisKA_3"/>
    <property type="match status" value="1"/>
</dbReference>
<dbReference type="InterPro" id="IPR003594">
    <property type="entry name" value="HATPase_dom"/>
</dbReference>
<dbReference type="AlphaFoldDB" id="A0A318A7H5"/>
<feature type="transmembrane region" description="Helical" evidence="9">
    <location>
        <begin position="24"/>
        <end position="41"/>
    </location>
</feature>